<keyword evidence="2" id="KW-0378">Hydrolase</keyword>
<gene>
    <name evidence="5" type="ORF">KUF71_018158</name>
</gene>
<keyword evidence="6" id="KW-1185">Reference proteome</keyword>
<dbReference type="PANTHER" id="PTHR10353">
    <property type="entry name" value="GLYCOSYL HYDROLASE"/>
    <property type="match status" value="1"/>
</dbReference>
<sequence length="122" mass="14291">LNSFRFSIAWTRIFPNGDINNKNDKGVQHYHNVIKAIKAHNMKPVVTIYHFDHPQALEDKFQGWMSDQMIQSFADFADFLFSEYGKEVSFVRRFGIVHIRRTRILEKGEFPPPIPTRRAVGL</sequence>
<dbReference type="Proteomes" id="UP001219518">
    <property type="component" value="Unassembled WGS sequence"/>
</dbReference>
<proteinExistence type="inferred from homology"/>
<dbReference type="InterPro" id="IPR001360">
    <property type="entry name" value="Glyco_hydro_1"/>
</dbReference>
<reference evidence="5" key="1">
    <citation type="submission" date="2021-07" db="EMBL/GenBank/DDBJ databases">
        <authorList>
            <person name="Catto M.A."/>
            <person name="Jacobson A."/>
            <person name="Kennedy G."/>
            <person name="Labadie P."/>
            <person name="Hunt B.G."/>
            <person name="Srinivasan R."/>
        </authorList>
    </citation>
    <scope>NUCLEOTIDE SEQUENCE</scope>
    <source>
        <strain evidence="5">PL_HMW_Pooled</strain>
        <tissue evidence="5">Head</tissue>
    </source>
</reference>
<protein>
    <submittedName>
        <fullName evidence="5">Beta-glucosidase 4</fullName>
    </submittedName>
</protein>
<evidence type="ECO:0000313" key="6">
    <source>
        <dbReference type="Proteomes" id="UP001219518"/>
    </source>
</evidence>
<evidence type="ECO:0000256" key="1">
    <source>
        <dbReference type="ARBA" id="ARBA00010838"/>
    </source>
</evidence>
<dbReference type="PANTHER" id="PTHR10353:SF36">
    <property type="entry name" value="LP05116P"/>
    <property type="match status" value="1"/>
</dbReference>
<evidence type="ECO:0000313" key="5">
    <source>
        <dbReference type="EMBL" id="KAK3907330.1"/>
    </source>
</evidence>
<reference evidence="5" key="2">
    <citation type="journal article" date="2023" name="BMC Genomics">
        <title>Pest status, molecular evolution, and epigenetic factors derived from the genome assembly of Frankliniella fusca, a thysanopteran phytovirus vector.</title>
        <authorList>
            <person name="Catto M.A."/>
            <person name="Labadie P.E."/>
            <person name="Jacobson A.L."/>
            <person name="Kennedy G.G."/>
            <person name="Srinivasan R."/>
            <person name="Hunt B.G."/>
        </authorList>
    </citation>
    <scope>NUCLEOTIDE SEQUENCE</scope>
    <source>
        <strain evidence="5">PL_HMW_Pooled</strain>
    </source>
</reference>
<feature type="non-terminal residue" evidence="5">
    <location>
        <position position="1"/>
    </location>
</feature>
<dbReference type="Gene3D" id="3.20.20.80">
    <property type="entry name" value="Glycosidases"/>
    <property type="match status" value="1"/>
</dbReference>
<dbReference type="AlphaFoldDB" id="A0AAE1GP22"/>
<evidence type="ECO:0000256" key="3">
    <source>
        <dbReference type="ARBA" id="ARBA00023295"/>
    </source>
</evidence>
<organism evidence="5 6">
    <name type="scientific">Frankliniella fusca</name>
    <dbReference type="NCBI Taxonomy" id="407009"/>
    <lineage>
        <taxon>Eukaryota</taxon>
        <taxon>Metazoa</taxon>
        <taxon>Ecdysozoa</taxon>
        <taxon>Arthropoda</taxon>
        <taxon>Hexapoda</taxon>
        <taxon>Insecta</taxon>
        <taxon>Pterygota</taxon>
        <taxon>Neoptera</taxon>
        <taxon>Paraneoptera</taxon>
        <taxon>Thysanoptera</taxon>
        <taxon>Terebrantia</taxon>
        <taxon>Thripoidea</taxon>
        <taxon>Thripidae</taxon>
        <taxon>Frankliniella</taxon>
    </lineage>
</organism>
<keyword evidence="3" id="KW-0326">Glycosidase</keyword>
<dbReference type="GO" id="GO:0008422">
    <property type="term" value="F:beta-glucosidase activity"/>
    <property type="evidence" value="ECO:0007669"/>
    <property type="project" value="TreeGrafter"/>
</dbReference>
<dbReference type="Pfam" id="PF00232">
    <property type="entry name" value="Glyco_hydro_1"/>
    <property type="match status" value="1"/>
</dbReference>
<accession>A0AAE1GP22</accession>
<name>A0AAE1GP22_9NEOP</name>
<dbReference type="InterPro" id="IPR017853">
    <property type="entry name" value="GH"/>
</dbReference>
<comment type="caution">
    <text evidence="5">The sequence shown here is derived from an EMBL/GenBank/DDBJ whole genome shotgun (WGS) entry which is preliminary data.</text>
</comment>
<dbReference type="GO" id="GO:0005975">
    <property type="term" value="P:carbohydrate metabolic process"/>
    <property type="evidence" value="ECO:0007669"/>
    <property type="project" value="InterPro"/>
</dbReference>
<dbReference type="SUPFAM" id="SSF51445">
    <property type="entry name" value="(Trans)glycosidases"/>
    <property type="match status" value="1"/>
</dbReference>
<dbReference type="EMBL" id="JAHWGI010000007">
    <property type="protein sequence ID" value="KAK3907330.1"/>
    <property type="molecule type" value="Genomic_DNA"/>
</dbReference>
<comment type="similarity">
    <text evidence="1 4">Belongs to the glycosyl hydrolase 1 family.</text>
</comment>
<evidence type="ECO:0000256" key="4">
    <source>
        <dbReference type="RuleBase" id="RU003690"/>
    </source>
</evidence>
<evidence type="ECO:0000256" key="2">
    <source>
        <dbReference type="ARBA" id="ARBA00022801"/>
    </source>
</evidence>